<dbReference type="Proteomes" id="UP001190700">
    <property type="component" value="Unassembled WGS sequence"/>
</dbReference>
<dbReference type="AlphaFoldDB" id="A0AAE0GHW6"/>
<accession>A0AAE0GHW6</accession>
<feature type="compositionally biased region" description="Basic residues" evidence="1">
    <location>
        <begin position="81"/>
        <end position="99"/>
    </location>
</feature>
<evidence type="ECO:0000313" key="3">
    <source>
        <dbReference type="Proteomes" id="UP001190700"/>
    </source>
</evidence>
<feature type="compositionally biased region" description="Polar residues" evidence="1">
    <location>
        <begin position="133"/>
        <end position="149"/>
    </location>
</feature>
<gene>
    <name evidence="2" type="ORF">CYMTET_13735</name>
</gene>
<evidence type="ECO:0000313" key="2">
    <source>
        <dbReference type="EMBL" id="KAK3278322.1"/>
    </source>
</evidence>
<protein>
    <submittedName>
        <fullName evidence="2">Uncharacterized protein</fullName>
    </submittedName>
</protein>
<evidence type="ECO:0000256" key="1">
    <source>
        <dbReference type="SAM" id="MobiDB-lite"/>
    </source>
</evidence>
<comment type="caution">
    <text evidence="2">The sequence shown here is derived from an EMBL/GenBank/DDBJ whole genome shotgun (WGS) entry which is preliminary data.</text>
</comment>
<proteinExistence type="predicted"/>
<reference evidence="2 3" key="1">
    <citation type="journal article" date="2015" name="Genome Biol. Evol.">
        <title>Comparative Genomics of a Bacterivorous Green Alga Reveals Evolutionary Causalities and Consequences of Phago-Mixotrophic Mode of Nutrition.</title>
        <authorList>
            <person name="Burns J.A."/>
            <person name="Paasch A."/>
            <person name="Narechania A."/>
            <person name="Kim E."/>
        </authorList>
    </citation>
    <scope>NUCLEOTIDE SEQUENCE [LARGE SCALE GENOMIC DNA]</scope>
    <source>
        <strain evidence="2 3">PLY_AMNH</strain>
    </source>
</reference>
<sequence length="235" mass="24972">MQSTMAELQNRLLQSQAATAEAVRESEFGKRVTQAIGLTKADNDLQKLGGALAGAAAGGTHDQKGKAVHFEIAGDSDDGRKKKKKGKKRSKSSKKKKKHSSSDSDSSTTTDTSDSRRSRQRRKREKGADLARATQSDSGQKVQACSGTSPDPKGAALRAMLNARDAAYLQALNDGLDETAAHAAAMTNAKVSTLTLQLVKHGVLEPETTHEMCKTEVLAAVANAHNAGHLDLRKL</sequence>
<dbReference type="EMBL" id="LGRX02005514">
    <property type="protein sequence ID" value="KAK3278322.1"/>
    <property type="molecule type" value="Genomic_DNA"/>
</dbReference>
<feature type="region of interest" description="Disordered" evidence="1">
    <location>
        <begin position="70"/>
        <end position="153"/>
    </location>
</feature>
<feature type="compositionally biased region" description="Low complexity" evidence="1">
    <location>
        <begin position="103"/>
        <end position="112"/>
    </location>
</feature>
<keyword evidence="3" id="KW-1185">Reference proteome</keyword>
<organism evidence="2 3">
    <name type="scientific">Cymbomonas tetramitiformis</name>
    <dbReference type="NCBI Taxonomy" id="36881"/>
    <lineage>
        <taxon>Eukaryota</taxon>
        <taxon>Viridiplantae</taxon>
        <taxon>Chlorophyta</taxon>
        <taxon>Pyramimonadophyceae</taxon>
        <taxon>Pyramimonadales</taxon>
        <taxon>Pyramimonadaceae</taxon>
        <taxon>Cymbomonas</taxon>
    </lineage>
</organism>
<name>A0AAE0GHW6_9CHLO</name>